<evidence type="ECO:0000313" key="4">
    <source>
        <dbReference type="EMBL" id="TKR26795.1"/>
    </source>
</evidence>
<dbReference type="AlphaFoldDB" id="A0A7Z8K116"/>
<dbReference type="PANTHER" id="PTHR36509:SF2">
    <property type="entry name" value="BLL3101 PROTEIN"/>
    <property type="match status" value="1"/>
</dbReference>
<organism evidence="4 5">
    <name type="scientific">Cellulomonas hominis</name>
    <dbReference type="NCBI Taxonomy" id="156981"/>
    <lineage>
        <taxon>Bacteria</taxon>
        <taxon>Bacillati</taxon>
        <taxon>Actinomycetota</taxon>
        <taxon>Actinomycetes</taxon>
        <taxon>Micrococcales</taxon>
        <taxon>Cellulomonadaceae</taxon>
        <taxon>Cellulomonas</taxon>
    </lineage>
</organism>
<dbReference type="PANTHER" id="PTHR36509">
    <property type="entry name" value="BLL3101 PROTEIN"/>
    <property type="match status" value="1"/>
</dbReference>
<dbReference type="Pfam" id="PF06742">
    <property type="entry name" value="DUF1214"/>
    <property type="match status" value="1"/>
</dbReference>
<dbReference type="InterPro" id="IPR037050">
    <property type="entry name" value="DUF1254_sf"/>
</dbReference>
<protein>
    <submittedName>
        <fullName evidence="4">DUF1254 domain-containing protein</fullName>
    </submittedName>
</protein>
<reference evidence="4 5" key="1">
    <citation type="submission" date="2019-05" db="EMBL/GenBank/DDBJ databases">
        <title>Genome sequence of Cellulomonas hominis strain CS1.</title>
        <authorList>
            <person name="Belmont J."/>
            <person name="Maclea K.S."/>
        </authorList>
    </citation>
    <scope>NUCLEOTIDE SEQUENCE [LARGE SCALE GENOMIC DNA]</scope>
    <source>
        <strain evidence="4 5">CS1</strain>
    </source>
</reference>
<dbReference type="Proteomes" id="UP000308121">
    <property type="component" value="Unassembled WGS sequence"/>
</dbReference>
<dbReference type="InterPro" id="IPR037049">
    <property type="entry name" value="DUF1214_C_sf"/>
</dbReference>
<gene>
    <name evidence="4" type="ORF">FA014_03890</name>
</gene>
<proteinExistence type="predicted"/>
<dbReference type="SUPFAM" id="SSF160935">
    <property type="entry name" value="VPA0735-like"/>
    <property type="match status" value="1"/>
</dbReference>
<name>A0A7Z8K116_9CELL</name>
<dbReference type="EMBL" id="SZYE01000015">
    <property type="protein sequence ID" value="TKR26795.1"/>
    <property type="molecule type" value="Genomic_DNA"/>
</dbReference>
<accession>A0A7Z8K116</accession>
<dbReference type="OrthoDB" id="40820at2"/>
<feature type="region of interest" description="Disordered" evidence="1">
    <location>
        <begin position="1"/>
        <end position="37"/>
    </location>
</feature>
<sequence>MMSVTASSAADEPGRRPGFHTPRVRRSGDRHGCAGDVGRTVRGRWAMPETLPAPVPVPHDAEVVRAAAEALVWARPALLGYRELRTQLRTSRAGLGVLDHDEGPPAPGDGTRHGDPLLLRSSGWLDLRAEPAVVGHPDLPPGRYAGLQVVDLLARTVAHLGAAGTGAEAGDWAVAGPGWDGRVPPGVRGVLRSGSPLVRVLARTAVPGPGGLRVARELQHAYRVRPLHALGGVLPPRPAPSPGWLRWDEERAWGAGFVDYLALLLRVAPPADPADRRRVGRWVRLGVLPGLGLPGAGQHADDGHRTDGRTRVLVARGAALGAAQLADALRREGQGAGGARATGGTGAAADGAGVAAALHRAVAAEYELHAPEPDEVRTLRWRLVDGEPLDGHRRYRMTLRTPPPARLLWSLAAHAEPSGELVANRARRYALGPATPDLPWGPDGSLTVTLQHDEPVDALGRAGWLPVPPGPFSLVLRLYGPLPAPAWAPALRVLG</sequence>
<dbReference type="InterPro" id="IPR010621">
    <property type="entry name" value="DUF1214"/>
</dbReference>
<evidence type="ECO:0000256" key="1">
    <source>
        <dbReference type="SAM" id="MobiDB-lite"/>
    </source>
</evidence>
<feature type="domain" description="DUF1214" evidence="2">
    <location>
        <begin position="385"/>
        <end position="482"/>
    </location>
</feature>
<dbReference type="Pfam" id="PF06863">
    <property type="entry name" value="DUF1254"/>
    <property type="match status" value="1"/>
</dbReference>
<evidence type="ECO:0000259" key="2">
    <source>
        <dbReference type="Pfam" id="PF06742"/>
    </source>
</evidence>
<dbReference type="InterPro" id="IPR010679">
    <property type="entry name" value="DUF1254"/>
</dbReference>
<evidence type="ECO:0000313" key="5">
    <source>
        <dbReference type="Proteomes" id="UP000308121"/>
    </source>
</evidence>
<evidence type="ECO:0000259" key="3">
    <source>
        <dbReference type="Pfam" id="PF06863"/>
    </source>
</evidence>
<dbReference type="Gene3D" id="2.60.40.1610">
    <property type="entry name" value="Domain of unknown function DUF1254"/>
    <property type="match status" value="1"/>
</dbReference>
<dbReference type="Gene3D" id="2.60.120.600">
    <property type="entry name" value="Domain of unknown function DUF1214, C-terminal domain"/>
    <property type="match status" value="1"/>
</dbReference>
<comment type="caution">
    <text evidence="4">The sequence shown here is derived from an EMBL/GenBank/DDBJ whole genome shotgun (WGS) entry which is preliminary data.</text>
</comment>
<feature type="domain" description="DUF1254" evidence="3">
    <location>
        <begin position="118"/>
        <end position="226"/>
    </location>
</feature>